<sequence>MVLLLGITAPGPQRSCATAMAMSVLAVGAGAAVGLPAGGVLTQTLGRQWVMFVNALIGVLVLLGAVRNLPEMERRRTSLDLGGAAASILAMVALVFIFTSAADRGQHSALVLGAFAVAALALVALVVRERRHPHPVMPPASFKLPPSTSAPPPTSTRAGSNSAAAWARPF</sequence>
<dbReference type="RefSeq" id="WP_190854902.1">
    <property type="nucleotide sequence ID" value="NZ_AP023440.1"/>
</dbReference>
<evidence type="ECO:0000256" key="3">
    <source>
        <dbReference type="ARBA" id="ARBA00022475"/>
    </source>
</evidence>
<protein>
    <recommendedName>
        <fullName evidence="12">MFS transporter</fullName>
    </recommendedName>
</protein>
<keyword evidence="6 9" id="KW-0472">Membrane</keyword>
<evidence type="ECO:0000256" key="1">
    <source>
        <dbReference type="ARBA" id="ARBA00004651"/>
    </source>
</evidence>
<keyword evidence="2" id="KW-0813">Transport</keyword>
<comment type="subcellular location">
    <subcellularLocation>
        <location evidence="1">Cell membrane</location>
        <topology evidence="1">Multi-pass membrane protein</topology>
    </subcellularLocation>
</comment>
<keyword evidence="4 9" id="KW-0812">Transmembrane</keyword>
<dbReference type="InterPro" id="IPR036259">
    <property type="entry name" value="MFS_trans_sf"/>
</dbReference>
<dbReference type="GO" id="GO:0046677">
    <property type="term" value="P:response to antibiotic"/>
    <property type="evidence" value="ECO:0007669"/>
    <property type="project" value="UniProtKB-KW"/>
</dbReference>
<accession>A0A7G1PH74</accession>
<keyword evidence="7" id="KW-0046">Antibiotic resistance</keyword>
<dbReference type="Gene3D" id="1.20.1250.20">
    <property type="entry name" value="MFS general substrate transporter like domains"/>
    <property type="match status" value="1"/>
</dbReference>
<feature type="transmembrane region" description="Helical" evidence="9">
    <location>
        <begin position="52"/>
        <end position="69"/>
    </location>
</feature>
<organism evidence="10 11">
    <name type="scientific">Streptomyces aurantiacus</name>
    <dbReference type="NCBI Taxonomy" id="47760"/>
    <lineage>
        <taxon>Bacteria</taxon>
        <taxon>Bacillati</taxon>
        <taxon>Actinomycetota</taxon>
        <taxon>Actinomycetes</taxon>
        <taxon>Kitasatosporales</taxon>
        <taxon>Streptomycetaceae</taxon>
        <taxon>Streptomyces</taxon>
        <taxon>Streptomyces aurantiacus group</taxon>
    </lineage>
</organism>
<evidence type="ECO:0000256" key="7">
    <source>
        <dbReference type="ARBA" id="ARBA00023251"/>
    </source>
</evidence>
<evidence type="ECO:0000256" key="5">
    <source>
        <dbReference type="ARBA" id="ARBA00022989"/>
    </source>
</evidence>
<dbReference type="AlphaFoldDB" id="A0A7G1PH74"/>
<dbReference type="KEGG" id="sgm:GCM10017557_81790"/>
<feature type="region of interest" description="Disordered" evidence="8">
    <location>
        <begin position="136"/>
        <end position="170"/>
    </location>
</feature>
<evidence type="ECO:0000313" key="10">
    <source>
        <dbReference type="EMBL" id="BCL33320.1"/>
    </source>
</evidence>
<gene>
    <name evidence="10" type="ORF">GCM10017557_81790</name>
</gene>
<dbReference type="PANTHER" id="PTHR42718:SF46">
    <property type="entry name" value="BLR6921 PROTEIN"/>
    <property type="match status" value="1"/>
</dbReference>
<feature type="transmembrane region" description="Helical" evidence="9">
    <location>
        <begin position="81"/>
        <end position="102"/>
    </location>
</feature>
<evidence type="ECO:0000256" key="2">
    <source>
        <dbReference type="ARBA" id="ARBA00022448"/>
    </source>
</evidence>
<evidence type="ECO:0000256" key="6">
    <source>
        <dbReference type="ARBA" id="ARBA00023136"/>
    </source>
</evidence>
<evidence type="ECO:0000313" key="11">
    <source>
        <dbReference type="Proteomes" id="UP000516444"/>
    </source>
</evidence>
<evidence type="ECO:0000256" key="9">
    <source>
        <dbReference type="SAM" id="Phobius"/>
    </source>
</evidence>
<proteinExistence type="predicted"/>
<dbReference type="EMBL" id="AP023440">
    <property type="protein sequence ID" value="BCL33320.1"/>
    <property type="molecule type" value="Genomic_DNA"/>
</dbReference>
<feature type="transmembrane region" description="Helical" evidence="9">
    <location>
        <begin position="108"/>
        <end position="127"/>
    </location>
</feature>
<dbReference type="PANTHER" id="PTHR42718">
    <property type="entry name" value="MAJOR FACILITATOR SUPERFAMILY MULTIDRUG TRANSPORTER MFSC"/>
    <property type="match status" value="1"/>
</dbReference>
<keyword evidence="5 9" id="KW-1133">Transmembrane helix</keyword>
<evidence type="ECO:0008006" key="12">
    <source>
        <dbReference type="Google" id="ProtNLM"/>
    </source>
</evidence>
<keyword evidence="11" id="KW-1185">Reference proteome</keyword>
<reference evidence="10 11" key="1">
    <citation type="journal article" date="2014" name="Int. J. Syst. Evol. Microbiol.">
        <title>Complete genome sequence of Corynebacterium casei LMG S-19264T (=DSM 44701T), isolated from a smear-ripened cheese.</title>
        <authorList>
            <consortium name="US DOE Joint Genome Institute (JGI-PGF)"/>
            <person name="Walter F."/>
            <person name="Albersmeier A."/>
            <person name="Kalinowski J."/>
            <person name="Ruckert C."/>
        </authorList>
    </citation>
    <scope>NUCLEOTIDE SEQUENCE [LARGE SCALE GENOMIC DNA]</scope>
    <source>
        <strain evidence="10 11">JCM 4677</strain>
    </source>
</reference>
<dbReference type="GO" id="GO:0005886">
    <property type="term" value="C:plasma membrane"/>
    <property type="evidence" value="ECO:0007669"/>
    <property type="project" value="UniProtKB-SubCell"/>
</dbReference>
<evidence type="ECO:0000256" key="4">
    <source>
        <dbReference type="ARBA" id="ARBA00022692"/>
    </source>
</evidence>
<dbReference type="Proteomes" id="UP000516444">
    <property type="component" value="Chromosome"/>
</dbReference>
<dbReference type="SUPFAM" id="SSF103473">
    <property type="entry name" value="MFS general substrate transporter"/>
    <property type="match status" value="1"/>
</dbReference>
<name>A0A7G1PH74_9ACTN</name>
<evidence type="ECO:0000256" key="8">
    <source>
        <dbReference type="SAM" id="MobiDB-lite"/>
    </source>
</evidence>
<keyword evidence="3" id="KW-1003">Cell membrane</keyword>